<keyword evidence="11" id="KW-1185">Reference proteome</keyword>
<keyword evidence="5 9" id="KW-0812">Transmembrane</keyword>
<feature type="transmembrane region" description="Helical" evidence="9">
    <location>
        <begin position="135"/>
        <end position="155"/>
    </location>
</feature>
<reference evidence="10" key="2">
    <citation type="submission" date="2025-09" db="UniProtKB">
        <authorList>
            <consortium name="Ensembl"/>
        </authorList>
    </citation>
    <scope>IDENTIFICATION</scope>
</reference>
<keyword evidence="6 9" id="KW-1133">Transmembrane helix</keyword>
<evidence type="ECO:0000256" key="2">
    <source>
        <dbReference type="ARBA" id="ARBA00009523"/>
    </source>
</evidence>
<evidence type="ECO:0000256" key="1">
    <source>
        <dbReference type="ARBA" id="ARBA00004424"/>
    </source>
</evidence>
<keyword evidence="7 9" id="KW-0472">Membrane</keyword>
<dbReference type="GO" id="GO:0016324">
    <property type="term" value="C:apical plasma membrane"/>
    <property type="evidence" value="ECO:0007669"/>
    <property type="project" value="UniProtKB-SubCell"/>
</dbReference>
<feature type="transmembrane region" description="Helical" evidence="9">
    <location>
        <begin position="356"/>
        <end position="378"/>
    </location>
</feature>
<dbReference type="InterPro" id="IPR050598">
    <property type="entry name" value="AminoAcid_Transporter"/>
</dbReference>
<accession>A0A8C5QQ14</accession>
<dbReference type="FunFam" id="1.20.1740.10:FF:000036">
    <property type="entry name" value="Solute carrier family 7 member 13"/>
    <property type="match status" value="1"/>
</dbReference>
<reference evidence="10" key="1">
    <citation type="submission" date="2025-08" db="UniProtKB">
        <authorList>
            <consortium name="Ensembl"/>
        </authorList>
    </citation>
    <scope>IDENTIFICATION</scope>
</reference>
<name>A0A8C5QQ14_9ANUR</name>
<evidence type="ECO:0000256" key="7">
    <source>
        <dbReference type="ARBA" id="ARBA00023136"/>
    </source>
</evidence>
<dbReference type="Ensembl" id="ENSLLET00000043200.1">
    <property type="protein sequence ID" value="ENSLLEP00000041534.1"/>
    <property type="gene ID" value="ENSLLEG00000026432.1"/>
</dbReference>
<evidence type="ECO:0000256" key="3">
    <source>
        <dbReference type="ARBA" id="ARBA00022448"/>
    </source>
</evidence>
<feature type="transmembrane region" description="Helical" evidence="9">
    <location>
        <begin position="89"/>
        <end position="114"/>
    </location>
</feature>
<feature type="transmembrane region" description="Helical" evidence="9">
    <location>
        <begin position="48"/>
        <end position="69"/>
    </location>
</feature>
<keyword evidence="8" id="KW-1015">Disulfide bond</keyword>
<feature type="transmembrane region" description="Helical" evidence="9">
    <location>
        <begin position="285"/>
        <end position="307"/>
    </location>
</feature>
<evidence type="ECO:0000256" key="8">
    <source>
        <dbReference type="ARBA" id="ARBA00023157"/>
    </source>
</evidence>
<evidence type="ECO:0000256" key="4">
    <source>
        <dbReference type="ARBA" id="ARBA00022475"/>
    </source>
</evidence>
<evidence type="ECO:0000256" key="5">
    <source>
        <dbReference type="ARBA" id="ARBA00022692"/>
    </source>
</evidence>
<dbReference type="PANTHER" id="PTHR11785:SF348">
    <property type="entry name" value="ASC-TYPE AMINO ACID TRANSPORTER 2"/>
    <property type="match status" value="1"/>
</dbReference>
<dbReference type="PIRSF" id="PIRSF006060">
    <property type="entry name" value="AA_transporter"/>
    <property type="match status" value="1"/>
</dbReference>
<dbReference type="AlphaFoldDB" id="A0A8C5QQ14"/>
<feature type="transmembrane region" description="Helical" evidence="9">
    <location>
        <begin position="238"/>
        <end position="259"/>
    </location>
</feature>
<dbReference type="PANTHER" id="PTHR11785">
    <property type="entry name" value="AMINO ACID TRANSPORTER"/>
    <property type="match status" value="1"/>
</dbReference>
<feature type="transmembrane region" description="Helical" evidence="9">
    <location>
        <begin position="12"/>
        <end position="36"/>
    </location>
</feature>
<evidence type="ECO:0000313" key="10">
    <source>
        <dbReference type="Ensembl" id="ENSLLEP00000041534.1"/>
    </source>
</evidence>
<feature type="transmembrane region" description="Helical" evidence="9">
    <location>
        <begin position="328"/>
        <end position="350"/>
    </location>
</feature>
<dbReference type="InterPro" id="IPR002293">
    <property type="entry name" value="AA/rel_permease1"/>
</dbReference>
<dbReference type="GeneTree" id="ENSGT00940000163578"/>
<organism evidence="10 11">
    <name type="scientific">Leptobrachium leishanense</name>
    <name type="common">Leishan spiny toad</name>
    <dbReference type="NCBI Taxonomy" id="445787"/>
    <lineage>
        <taxon>Eukaryota</taxon>
        <taxon>Metazoa</taxon>
        <taxon>Chordata</taxon>
        <taxon>Craniata</taxon>
        <taxon>Vertebrata</taxon>
        <taxon>Euteleostomi</taxon>
        <taxon>Amphibia</taxon>
        <taxon>Batrachia</taxon>
        <taxon>Anura</taxon>
        <taxon>Pelobatoidea</taxon>
        <taxon>Megophryidae</taxon>
        <taxon>Leptobrachium</taxon>
    </lineage>
</organism>
<dbReference type="Pfam" id="PF13520">
    <property type="entry name" value="AA_permease_2"/>
    <property type="match status" value="1"/>
</dbReference>
<dbReference type="OrthoDB" id="5982228at2759"/>
<dbReference type="Proteomes" id="UP000694569">
    <property type="component" value="Unplaced"/>
</dbReference>
<comment type="subcellular location">
    <subcellularLocation>
        <location evidence="1">Apical cell membrane</location>
        <topology evidence="1">Multi-pass membrane protein</topology>
    </subcellularLocation>
</comment>
<feature type="transmembrane region" description="Helical" evidence="9">
    <location>
        <begin position="161"/>
        <end position="183"/>
    </location>
</feature>
<dbReference type="Gene3D" id="1.20.1740.10">
    <property type="entry name" value="Amino acid/polyamine transporter I"/>
    <property type="match status" value="1"/>
</dbReference>
<evidence type="ECO:0008006" key="12">
    <source>
        <dbReference type="Google" id="ProtNLM"/>
    </source>
</evidence>
<evidence type="ECO:0000313" key="11">
    <source>
        <dbReference type="Proteomes" id="UP000694569"/>
    </source>
</evidence>
<evidence type="ECO:0000256" key="9">
    <source>
        <dbReference type="SAM" id="Phobius"/>
    </source>
</evidence>
<comment type="similarity">
    <text evidence="2">Belongs to the amino acid-polyamine-organocation (APC) superfamily.</text>
</comment>
<keyword evidence="3" id="KW-0813">Transport</keyword>
<protein>
    <recommendedName>
        <fullName evidence="12">Solute carrier family 7 member 13</fullName>
    </recommendedName>
</protein>
<keyword evidence="4" id="KW-1003">Cell membrane</keyword>
<sequence length="454" mass="49548">MEERVNLRRIIGYFSGVNFIIGVIIGSGIFMSPGGVLRCSQLNVGMSLVIWTACGIVSMLGALCFAELGTTFQSSGGEYFYIKRGLGSLPAFIFLWTGFLFTGPAIMTLNALMFSEHVIQPFFPGCHAPEAIKKSAAIAVILIVGIINCLNTKWIVVIQSIFSVLKMAVLATIAISGIVHLALGKTQNLQRAFDGDLPNVSQFGEAFFQGMFAYGGWNILNFTVEEIKEPSKNIPRTVFTSITIVIVFYLLVNISYLTVLSPREIVSSAAVSVTWADRTIPTASWVIPISVAISIFGSLNGGMFMLGRLNYAGSKQGHLPSIISMLHVNYLTPAPAMIISIIISTIFVIPSEILSLTNYFTFCTWLLVGLTTVSLIVLRFREPKLHRPYKSFIFVSFSGLSSNRLCRGGSGCVLSDCSNRTGSENGIFLCFAIYAKQHDCLLPPHILQAAYTTF</sequence>
<dbReference type="GO" id="GO:0015179">
    <property type="term" value="F:L-amino acid transmembrane transporter activity"/>
    <property type="evidence" value="ECO:0007669"/>
    <property type="project" value="TreeGrafter"/>
</dbReference>
<proteinExistence type="inferred from homology"/>
<evidence type="ECO:0000256" key="6">
    <source>
        <dbReference type="ARBA" id="ARBA00022989"/>
    </source>
</evidence>